<name>A0ABZ0Q8X1_9VIBR</name>
<keyword evidence="2" id="KW-0732">Signal</keyword>
<dbReference type="Proteomes" id="UP001304071">
    <property type="component" value="Chromosome 1"/>
</dbReference>
<reference evidence="3 4" key="1">
    <citation type="submission" date="2023-11" db="EMBL/GenBank/DDBJ databases">
        <title>Plant-associative lifestyle of Vibrio porteresiae and its evolutionary dynamics.</title>
        <authorList>
            <person name="Rameshkumar N."/>
            <person name="Kirti K."/>
        </authorList>
    </citation>
    <scope>NUCLEOTIDE SEQUENCE [LARGE SCALE GENOMIC DNA]</scope>
    <source>
        <strain evidence="3 4">MSSRF30</strain>
    </source>
</reference>
<dbReference type="RefSeq" id="WP_261892650.1">
    <property type="nucleotide sequence ID" value="NZ_AP024895.1"/>
</dbReference>
<evidence type="ECO:0000256" key="1">
    <source>
        <dbReference type="SAM" id="MobiDB-lite"/>
    </source>
</evidence>
<feature type="compositionally biased region" description="Polar residues" evidence="1">
    <location>
        <begin position="91"/>
        <end position="101"/>
    </location>
</feature>
<evidence type="ECO:0000256" key="2">
    <source>
        <dbReference type="SAM" id="SignalP"/>
    </source>
</evidence>
<accession>A0ABZ0Q8X1</accession>
<gene>
    <name evidence="3" type="ORF">R8Z52_12020</name>
</gene>
<evidence type="ECO:0000313" key="4">
    <source>
        <dbReference type="Proteomes" id="UP001304071"/>
    </source>
</evidence>
<dbReference type="EMBL" id="CP138203">
    <property type="protein sequence ID" value="WPC72850.1"/>
    <property type="molecule type" value="Genomic_DNA"/>
</dbReference>
<evidence type="ECO:0008006" key="5">
    <source>
        <dbReference type="Google" id="ProtNLM"/>
    </source>
</evidence>
<keyword evidence="4" id="KW-1185">Reference proteome</keyword>
<protein>
    <recommendedName>
        <fullName evidence="5">Curli production assembly/transport component CsgG</fullName>
    </recommendedName>
</protein>
<feature type="chain" id="PRO_5047352918" description="Curli production assembly/transport component CsgG" evidence="2">
    <location>
        <begin position="28"/>
        <end position="267"/>
    </location>
</feature>
<evidence type="ECO:0000313" key="3">
    <source>
        <dbReference type="EMBL" id="WPC72850.1"/>
    </source>
</evidence>
<feature type="signal peptide" evidence="2">
    <location>
        <begin position="1"/>
        <end position="27"/>
    </location>
</feature>
<feature type="region of interest" description="Disordered" evidence="1">
    <location>
        <begin position="91"/>
        <end position="110"/>
    </location>
</feature>
<sequence length="267" mass="30233">MVTKPTRCGKAWLLALGPLFMCFSAHANDPTPMPMMAEPVEKVMAPEVDSKTFRSLYQMKKQPNIVIFINDKLGVSEQEWQSNVRFTMQEQAEETSNVGENKTSHKQRSWMMETRKNTELDESVKGVIPSYYSSLLKDGVKLVNQRVFAELKGDSNVISTKLKSAAQLLVEIELTDYYPRQLLGQIMVYSFDNSQLLASEIIDVDLDEVGEKRYMATSKGYQKQTVKGECKSRSECDPLKASDIDKAFGQALAEQTRATLYQALNRM</sequence>
<organism evidence="3 4">
    <name type="scientific">Vibrio porteresiae DSM 19223</name>
    <dbReference type="NCBI Taxonomy" id="1123496"/>
    <lineage>
        <taxon>Bacteria</taxon>
        <taxon>Pseudomonadati</taxon>
        <taxon>Pseudomonadota</taxon>
        <taxon>Gammaproteobacteria</taxon>
        <taxon>Vibrionales</taxon>
        <taxon>Vibrionaceae</taxon>
        <taxon>Vibrio</taxon>
    </lineage>
</organism>
<proteinExistence type="predicted"/>